<reference evidence="9" key="1">
    <citation type="submission" date="2020-10" db="EMBL/GenBank/DDBJ databases">
        <title>Ca. Dormibacterota MAGs.</title>
        <authorList>
            <person name="Montgomery K."/>
        </authorList>
    </citation>
    <scope>NUCLEOTIDE SEQUENCE [LARGE SCALE GENOMIC DNA]</scope>
    <source>
        <strain evidence="9">SC8812_S17_10</strain>
    </source>
</reference>
<comment type="caution">
    <text evidence="9">The sequence shown here is derived from an EMBL/GenBank/DDBJ whole genome shotgun (WGS) entry which is preliminary data.</text>
</comment>
<dbReference type="InterPro" id="IPR003770">
    <property type="entry name" value="MLTG-like"/>
</dbReference>
<dbReference type="Proteomes" id="UP000612893">
    <property type="component" value="Unassembled WGS sequence"/>
</dbReference>
<dbReference type="EMBL" id="JAEKNR010000234">
    <property type="protein sequence ID" value="MBJ7601078.1"/>
    <property type="molecule type" value="Genomic_DNA"/>
</dbReference>
<feature type="signal peptide" evidence="8">
    <location>
        <begin position="1"/>
        <end position="19"/>
    </location>
</feature>
<keyword evidence="2 7" id="KW-0812">Transmembrane</keyword>
<evidence type="ECO:0000256" key="5">
    <source>
        <dbReference type="ARBA" id="ARBA00023239"/>
    </source>
</evidence>
<comment type="similarity">
    <text evidence="7">Belongs to the transglycosylase MltG family.</text>
</comment>
<dbReference type="NCBIfam" id="TIGR00247">
    <property type="entry name" value="endolytic transglycosylase MltG"/>
    <property type="match status" value="1"/>
</dbReference>
<dbReference type="GO" id="GO:0005886">
    <property type="term" value="C:plasma membrane"/>
    <property type="evidence" value="ECO:0007669"/>
    <property type="project" value="UniProtKB-UniRule"/>
</dbReference>
<dbReference type="CDD" id="cd08010">
    <property type="entry name" value="MltG_like"/>
    <property type="match status" value="1"/>
</dbReference>
<keyword evidence="3 7" id="KW-1133">Transmembrane helix</keyword>
<evidence type="ECO:0000256" key="7">
    <source>
        <dbReference type="HAMAP-Rule" id="MF_02065"/>
    </source>
</evidence>
<comment type="function">
    <text evidence="7">Functions as a peptidoglycan terminase that cleaves nascent peptidoglycan strands endolytically to terminate their elongation.</text>
</comment>
<dbReference type="PANTHER" id="PTHR30518:SF2">
    <property type="entry name" value="ENDOLYTIC MUREIN TRANSGLYCOSYLASE"/>
    <property type="match status" value="1"/>
</dbReference>
<organism evidence="9 10">
    <name type="scientific">Candidatus Nephthysia bennettiae</name>
    <dbReference type="NCBI Taxonomy" id="3127016"/>
    <lineage>
        <taxon>Bacteria</taxon>
        <taxon>Bacillati</taxon>
        <taxon>Candidatus Dormiibacterota</taxon>
        <taxon>Candidatus Dormibacteria</taxon>
        <taxon>Candidatus Dormibacterales</taxon>
        <taxon>Candidatus Dormibacteraceae</taxon>
        <taxon>Candidatus Nephthysia</taxon>
    </lineage>
</organism>
<evidence type="ECO:0000256" key="3">
    <source>
        <dbReference type="ARBA" id="ARBA00022989"/>
    </source>
</evidence>
<sequence>MKKLLVVVLLLAGCGYAGSQGYDWVNYQVQAPMSARPQAVTIHIDEGESPDQIAQDLKDKGLIRNKDVFVYYMRYTGARSQLQAGDFVLNRNMNMARITDVLVHSKPSQVAVRLPEGYTLQQMAAEAEKDGLGKAASYVAAANDSAWSYPFLKEKPAKSNLEGFLFPDTYLLDKSATPRDLVKRQLDRFDQIFSPDLRAQAAQATPARSAQSVYNIVILASIVEREVNREPDRPRACSVYFNRLLDGTPLQVDATVLYAEGKTNGQPDIGFDSTYNTYLHTGLPPGPISNPGLSAIKACLNPDKTDFKFYFTDPKGVTHFQKTGTEFEQQKAQYGVAH</sequence>
<feature type="chain" id="PRO_5044809319" description="Endolytic murein transglycosylase" evidence="8">
    <location>
        <begin position="20"/>
        <end position="338"/>
    </location>
</feature>
<keyword evidence="1 7" id="KW-1003">Cell membrane</keyword>
<keyword evidence="10" id="KW-1185">Reference proteome</keyword>
<keyword evidence="5 7" id="KW-0456">Lyase</keyword>
<evidence type="ECO:0000256" key="4">
    <source>
        <dbReference type="ARBA" id="ARBA00023136"/>
    </source>
</evidence>
<comment type="catalytic activity">
    <reaction evidence="7">
        <text>a peptidoglycan chain = a peptidoglycan chain with N-acetyl-1,6-anhydromuramyl-[peptide] at the reducing end + a peptidoglycan chain with N-acetylglucosamine at the non-reducing end.</text>
        <dbReference type="EC" id="4.2.2.29"/>
    </reaction>
</comment>
<feature type="site" description="Important for catalytic activity" evidence="7">
    <location>
        <position position="226"/>
    </location>
</feature>
<evidence type="ECO:0000313" key="9">
    <source>
        <dbReference type="EMBL" id="MBJ7601078.1"/>
    </source>
</evidence>
<accession>A0A934KDK0</accession>
<proteinExistence type="inferred from homology"/>
<evidence type="ECO:0000256" key="2">
    <source>
        <dbReference type="ARBA" id="ARBA00022692"/>
    </source>
</evidence>
<evidence type="ECO:0000256" key="8">
    <source>
        <dbReference type="SAM" id="SignalP"/>
    </source>
</evidence>
<dbReference type="EC" id="4.2.2.29" evidence="7"/>
<dbReference type="Gene3D" id="3.30.1490.480">
    <property type="entry name" value="Endolytic murein transglycosylase"/>
    <property type="match status" value="1"/>
</dbReference>
<dbReference type="GO" id="GO:0071555">
    <property type="term" value="P:cell wall organization"/>
    <property type="evidence" value="ECO:0007669"/>
    <property type="project" value="UniProtKB-KW"/>
</dbReference>
<dbReference type="GO" id="GO:0008932">
    <property type="term" value="F:lytic endotransglycosylase activity"/>
    <property type="evidence" value="ECO:0007669"/>
    <property type="project" value="UniProtKB-UniRule"/>
</dbReference>
<dbReference type="PANTHER" id="PTHR30518">
    <property type="entry name" value="ENDOLYTIC MUREIN TRANSGLYCOSYLASE"/>
    <property type="match status" value="1"/>
</dbReference>
<protein>
    <recommendedName>
        <fullName evidence="7">Endolytic murein transglycosylase</fullName>
        <ecNumber evidence="7">4.2.2.29</ecNumber>
    </recommendedName>
    <alternativeName>
        <fullName evidence="7">Peptidoglycan lytic transglycosylase</fullName>
    </alternativeName>
    <alternativeName>
        <fullName evidence="7">Peptidoglycan polymerization terminase</fullName>
    </alternativeName>
</protein>
<dbReference type="Pfam" id="PF02618">
    <property type="entry name" value="YceG"/>
    <property type="match status" value="1"/>
</dbReference>
<keyword evidence="6 7" id="KW-0961">Cell wall biogenesis/degradation</keyword>
<evidence type="ECO:0000256" key="6">
    <source>
        <dbReference type="ARBA" id="ARBA00023316"/>
    </source>
</evidence>
<dbReference type="RefSeq" id="WP_338205144.1">
    <property type="nucleotide sequence ID" value="NZ_JAEKNR010000234.1"/>
</dbReference>
<dbReference type="HAMAP" id="MF_02065">
    <property type="entry name" value="MltG"/>
    <property type="match status" value="1"/>
</dbReference>
<dbReference type="AlphaFoldDB" id="A0A934KDK0"/>
<dbReference type="GO" id="GO:0009252">
    <property type="term" value="P:peptidoglycan biosynthetic process"/>
    <property type="evidence" value="ECO:0007669"/>
    <property type="project" value="UniProtKB-UniRule"/>
</dbReference>
<evidence type="ECO:0000313" key="10">
    <source>
        <dbReference type="Proteomes" id="UP000612893"/>
    </source>
</evidence>
<evidence type="ECO:0000256" key="1">
    <source>
        <dbReference type="ARBA" id="ARBA00022475"/>
    </source>
</evidence>
<keyword evidence="8" id="KW-0732">Signal</keyword>
<name>A0A934KDK0_9BACT</name>
<gene>
    <name evidence="7 9" type="primary">mltG</name>
    <name evidence="9" type="ORF">JF922_23775</name>
</gene>
<keyword evidence="4 7" id="KW-0472">Membrane</keyword>